<proteinExistence type="predicted"/>
<dbReference type="AlphaFoldDB" id="A0A7D6VLK8"/>
<dbReference type="Proteomes" id="UP000512286">
    <property type="component" value="Chromosome"/>
</dbReference>
<evidence type="ECO:0000313" key="1">
    <source>
        <dbReference type="EMBL" id="QLY77876.1"/>
    </source>
</evidence>
<reference evidence="1 2" key="1">
    <citation type="submission" date="2020-07" db="EMBL/GenBank/DDBJ databases">
        <title>Electron transfer.</title>
        <authorList>
            <person name="Huang L."/>
            <person name="Liu X."/>
            <person name="Zhou S."/>
        </authorList>
    </citation>
    <scope>NUCLEOTIDE SEQUENCE [LARGE SCALE GENOMIC DNA]</scope>
    <source>
        <strain evidence="1 2">Lx1</strain>
    </source>
</reference>
<sequence length="78" mass="8734">MKDENGKSVGVLSHIVKTHVSESRSEDMISALTKDLDYIKIDDKLSNEEILSYTNPIVETNKLNKLSDSVNVLNNNEV</sequence>
<dbReference type="EMBL" id="CP059378">
    <property type="protein sequence ID" value="QLY77876.1"/>
    <property type="molecule type" value="Genomic_DNA"/>
</dbReference>
<dbReference type="KEGG" id="cint:HZF06_12250"/>
<accession>A0A7D6VLK8</accession>
<dbReference type="RefSeq" id="WP_181600363.1">
    <property type="nucleotide sequence ID" value="NZ_CP059378.1"/>
</dbReference>
<organism evidence="1 2">
    <name type="scientific">Clostridium intestinale</name>
    <dbReference type="NCBI Taxonomy" id="36845"/>
    <lineage>
        <taxon>Bacteria</taxon>
        <taxon>Bacillati</taxon>
        <taxon>Bacillota</taxon>
        <taxon>Clostridia</taxon>
        <taxon>Eubacteriales</taxon>
        <taxon>Clostridiaceae</taxon>
        <taxon>Clostridium</taxon>
    </lineage>
</organism>
<gene>
    <name evidence="1" type="ORF">HZF06_12250</name>
</gene>
<evidence type="ECO:0000313" key="2">
    <source>
        <dbReference type="Proteomes" id="UP000512286"/>
    </source>
</evidence>
<protein>
    <submittedName>
        <fullName evidence="1">Uncharacterized protein</fullName>
    </submittedName>
</protein>
<name>A0A7D6VLK8_9CLOT</name>